<dbReference type="SMART" id="SM00408">
    <property type="entry name" value="IGc2"/>
    <property type="match status" value="2"/>
</dbReference>
<dbReference type="Pfam" id="PF13927">
    <property type="entry name" value="Ig_3"/>
    <property type="match status" value="2"/>
</dbReference>
<keyword evidence="11" id="KW-1185">Reference proteome</keyword>
<keyword evidence="5" id="KW-1015">Disulfide bond</keyword>
<comment type="subcellular location">
    <subcellularLocation>
        <location evidence="1">Membrane</location>
        <topology evidence="1">Single-pass membrane protein</topology>
    </subcellularLocation>
</comment>
<dbReference type="SUPFAM" id="SSF49265">
    <property type="entry name" value="Fibronectin type III"/>
    <property type="match status" value="1"/>
</dbReference>
<dbReference type="GO" id="GO:0016020">
    <property type="term" value="C:membrane"/>
    <property type="evidence" value="ECO:0007669"/>
    <property type="project" value="UniProtKB-SubCell"/>
</dbReference>
<feature type="domain" description="Ig-like" evidence="8">
    <location>
        <begin position="252"/>
        <end position="346"/>
    </location>
</feature>
<evidence type="ECO:0000256" key="5">
    <source>
        <dbReference type="ARBA" id="ARBA00023157"/>
    </source>
</evidence>
<evidence type="ECO:0008006" key="12">
    <source>
        <dbReference type="Google" id="ProtNLM"/>
    </source>
</evidence>
<feature type="transmembrane region" description="Helical" evidence="6">
    <location>
        <begin position="658"/>
        <end position="680"/>
    </location>
</feature>
<dbReference type="InterPro" id="IPR013783">
    <property type="entry name" value="Ig-like_fold"/>
</dbReference>
<dbReference type="PANTHER" id="PTHR23278">
    <property type="entry name" value="SIDESTEP PROTEIN"/>
    <property type="match status" value="1"/>
</dbReference>
<dbReference type="PANTHER" id="PTHR23278:SF19">
    <property type="entry name" value="OBSCURIN"/>
    <property type="match status" value="1"/>
</dbReference>
<evidence type="ECO:0000256" key="3">
    <source>
        <dbReference type="ARBA" id="ARBA00022989"/>
    </source>
</evidence>
<dbReference type="EMBL" id="OU895879">
    <property type="protein sequence ID" value="CAG9809565.1"/>
    <property type="molecule type" value="Genomic_DNA"/>
</dbReference>
<feature type="domain" description="Fibronectin type-III" evidence="9">
    <location>
        <begin position="545"/>
        <end position="640"/>
    </location>
</feature>
<dbReference type="InterPro" id="IPR003599">
    <property type="entry name" value="Ig_sub"/>
</dbReference>
<reference evidence="10" key="1">
    <citation type="submission" date="2022-01" db="EMBL/GenBank/DDBJ databases">
        <authorList>
            <person name="King R."/>
        </authorList>
    </citation>
    <scope>NUCLEOTIDE SEQUENCE</scope>
</reference>
<evidence type="ECO:0000313" key="11">
    <source>
        <dbReference type="Proteomes" id="UP001153620"/>
    </source>
</evidence>
<evidence type="ECO:0000259" key="8">
    <source>
        <dbReference type="PROSITE" id="PS50835"/>
    </source>
</evidence>
<gene>
    <name evidence="10" type="ORF">CHIRRI_LOCUS12386</name>
</gene>
<dbReference type="InterPro" id="IPR013106">
    <property type="entry name" value="Ig_V-set"/>
</dbReference>
<accession>A0A9N9S7A8</accession>
<evidence type="ECO:0000256" key="1">
    <source>
        <dbReference type="ARBA" id="ARBA00004167"/>
    </source>
</evidence>
<feature type="domain" description="Ig-like" evidence="8">
    <location>
        <begin position="351"/>
        <end position="445"/>
    </location>
</feature>
<dbReference type="Proteomes" id="UP001153620">
    <property type="component" value="Chromosome 3"/>
</dbReference>
<dbReference type="SMART" id="SM00409">
    <property type="entry name" value="IG"/>
    <property type="match status" value="4"/>
</dbReference>
<feature type="chain" id="PRO_5040190534" description="Sidestep protein" evidence="7">
    <location>
        <begin position="23"/>
        <end position="932"/>
    </location>
</feature>
<sequence length="932" mass="104165">MLQMLMWIKLLLLGLLFEKTYGNIEDEATVVRKVEAVIGKYGHLSCNLTSDIRDDRIALVIWYKEGKTTPIYSYDARDSNAIDGGSHHGMNSDGKYYFNTSSLNPASFAIANLTADDEGTYRCRVDFHRSPTKNTKVQLYVIVPPDNILILNELNRHISHYILGPYNEGSSINLTCISQGGRPQPKLTWWHNNQLLDTVDITRLSDKKVRNVLYLKNLDRKNLLSSYTCQSSNNNLTDPITSSVMIDLNLRPLSVKIMKDLKFMSTKQKYNLKCEVRGSRPAPKISWWLGSTMLTNTSEMMLKDGNATGSVLTFIPNIEDQGKFLSCRAENPQIPDSGVEDGFKLNLHHEPLIKLELGTNPVVEGNTVGEGADVYFECNIKANPPVYRVAWKHNENDLHNNPQEGIIIRNQSLVLQNISRVRLGEYVCIASNSEGDGYSQPVQLNVLYAPICRPGLPQTYSVDRGEIANIKCEVESNPMAHDFRWKFNSSFADFTELQTSDDVKSILDFKPQSENDYMGTVLCWGINSIGMQTEPCVFQVVPAGKPEPLSNCTVVNQTQNSFQVLCVEGDDGGFPQDFVAELYYAREKYITNSISSRVPIFDLKGLNPGQEYDIVLSAINKKGRSSSYVISAYTLKMPEKHTDLALSVTTALMQKREILMMVAGSVIGIIVIALLITIVAKMRGTRRLESKAMVASSLPSLPSANDNESCGNLDQHQHYLHQESPDSSDKNPDIIPHTTLEEWQEANQKQIYGSMHYRIPTAFSPPQSHLHQLQPQTAASAIAAYNNSNTANGMIIYSGATLGRPHMNNNFKRIDSNGICAQQFDLASPPLQQHYQKYYLQQQQQHHSINTQTTGLVIASYQTAPLTGLNTAQQHTTLDRFPTPPSPSLFVSASTTNPVCNSNEPRSILKSTISEIPYTHSQQMMSSHETPF</sequence>
<dbReference type="InterPro" id="IPR003961">
    <property type="entry name" value="FN3_dom"/>
</dbReference>
<dbReference type="SUPFAM" id="SSF48726">
    <property type="entry name" value="Immunoglobulin"/>
    <property type="match status" value="5"/>
</dbReference>
<feature type="domain" description="Ig-like" evidence="8">
    <location>
        <begin position="145"/>
        <end position="245"/>
    </location>
</feature>
<dbReference type="AlphaFoldDB" id="A0A9N9S7A8"/>
<evidence type="ECO:0000256" key="6">
    <source>
        <dbReference type="SAM" id="Phobius"/>
    </source>
</evidence>
<evidence type="ECO:0000256" key="2">
    <source>
        <dbReference type="ARBA" id="ARBA00022692"/>
    </source>
</evidence>
<dbReference type="PROSITE" id="PS50835">
    <property type="entry name" value="IG_LIKE"/>
    <property type="match status" value="5"/>
</dbReference>
<evidence type="ECO:0000256" key="7">
    <source>
        <dbReference type="SAM" id="SignalP"/>
    </source>
</evidence>
<dbReference type="OrthoDB" id="8825892at2759"/>
<dbReference type="InterPro" id="IPR003598">
    <property type="entry name" value="Ig_sub2"/>
</dbReference>
<keyword evidence="4 6" id="KW-0472">Membrane</keyword>
<dbReference type="PROSITE" id="PS50853">
    <property type="entry name" value="FN3"/>
    <property type="match status" value="1"/>
</dbReference>
<reference evidence="10" key="2">
    <citation type="submission" date="2022-10" db="EMBL/GenBank/DDBJ databases">
        <authorList>
            <consortium name="ENA_rothamsted_submissions"/>
            <consortium name="culmorum"/>
            <person name="King R."/>
        </authorList>
    </citation>
    <scope>NUCLEOTIDE SEQUENCE</scope>
</reference>
<dbReference type="Pfam" id="PF08205">
    <property type="entry name" value="C2-set_2"/>
    <property type="match status" value="1"/>
</dbReference>
<proteinExistence type="predicted"/>
<keyword evidence="3 6" id="KW-1133">Transmembrane helix</keyword>
<name>A0A9N9S7A8_9DIPT</name>
<dbReference type="Pfam" id="PF07686">
    <property type="entry name" value="V-set"/>
    <property type="match status" value="1"/>
</dbReference>
<feature type="signal peptide" evidence="7">
    <location>
        <begin position="1"/>
        <end position="22"/>
    </location>
</feature>
<dbReference type="SMART" id="SM00060">
    <property type="entry name" value="FN3"/>
    <property type="match status" value="1"/>
</dbReference>
<dbReference type="InterPro" id="IPR036179">
    <property type="entry name" value="Ig-like_dom_sf"/>
</dbReference>
<evidence type="ECO:0000313" key="10">
    <source>
        <dbReference type="EMBL" id="CAG9809565.1"/>
    </source>
</evidence>
<keyword evidence="2 6" id="KW-0812">Transmembrane</keyword>
<keyword evidence="7" id="KW-0732">Signal</keyword>
<dbReference type="CDD" id="cd00063">
    <property type="entry name" value="FN3"/>
    <property type="match status" value="1"/>
</dbReference>
<dbReference type="Gene3D" id="2.60.40.10">
    <property type="entry name" value="Immunoglobulins"/>
    <property type="match status" value="6"/>
</dbReference>
<evidence type="ECO:0000256" key="4">
    <source>
        <dbReference type="ARBA" id="ARBA00023136"/>
    </source>
</evidence>
<feature type="domain" description="Ig-like" evidence="8">
    <location>
        <begin position="454"/>
        <end position="523"/>
    </location>
</feature>
<dbReference type="InterPro" id="IPR036116">
    <property type="entry name" value="FN3_sf"/>
</dbReference>
<organism evidence="10 11">
    <name type="scientific">Chironomus riparius</name>
    <dbReference type="NCBI Taxonomy" id="315576"/>
    <lineage>
        <taxon>Eukaryota</taxon>
        <taxon>Metazoa</taxon>
        <taxon>Ecdysozoa</taxon>
        <taxon>Arthropoda</taxon>
        <taxon>Hexapoda</taxon>
        <taxon>Insecta</taxon>
        <taxon>Pterygota</taxon>
        <taxon>Neoptera</taxon>
        <taxon>Endopterygota</taxon>
        <taxon>Diptera</taxon>
        <taxon>Nematocera</taxon>
        <taxon>Chironomoidea</taxon>
        <taxon>Chironomidae</taxon>
        <taxon>Chironominae</taxon>
        <taxon>Chironomus</taxon>
    </lineage>
</organism>
<dbReference type="InterPro" id="IPR013162">
    <property type="entry name" value="CD80_C2-set"/>
</dbReference>
<feature type="domain" description="Ig-like" evidence="8">
    <location>
        <begin position="39"/>
        <end position="138"/>
    </location>
</feature>
<protein>
    <recommendedName>
        <fullName evidence="12">Sidestep protein</fullName>
    </recommendedName>
</protein>
<evidence type="ECO:0000259" key="9">
    <source>
        <dbReference type="PROSITE" id="PS50853"/>
    </source>
</evidence>
<dbReference type="InterPro" id="IPR007110">
    <property type="entry name" value="Ig-like_dom"/>
</dbReference>